<dbReference type="AlphaFoldDB" id="A0A1T5A614"/>
<name>A0A1T5A614_9SPHI</name>
<dbReference type="Pfam" id="PF04542">
    <property type="entry name" value="Sigma70_r2"/>
    <property type="match status" value="1"/>
</dbReference>
<evidence type="ECO:0000256" key="3">
    <source>
        <dbReference type="ARBA" id="ARBA00023082"/>
    </source>
</evidence>
<dbReference type="InterPro" id="IPR013325">
    <property type="entry name" value="RNA_pol_sigma_r2"/>
</dbReference>
<keyword evidence="3" id="KW-0731">Sigma factor</keyword>
<dbReference type="NCBIfam" id="TIGR02937">
    <property type="entry name" value="sigma70-ECF"/>
    <property type="match status" value="1"/>
</dbReference>
<evidence type="ECO:0000256" key="4">
    <source>
        <dbReference type="ARBA" id="ARBA00023163"/>
    </source>
</evidence>
<dbReference type="PANTHER" id="PTHR43133">
    <property type="entry name" value="RNA POLYMERASE ECF-TYPE SIGMA FACTO"/>
    <property type="match status" value="1"/>
</dbReference>
<reference evidence="7 8" key="1">
    <citation type="submission" date="2017-02" db="EMBL/GenBank/DDBJ databases">
        <authorList>
            <person name="Peterson S.W."/>
        </authorList>
    </citation>
    <scope>NUCLEOTIDE SEQUENCE [LARGE SCALE GENOMIC DNA]</scope>
    <source>
        <strain evidence="7 8">DSM 22899</strain>
    </source>
</reference>
<evidence type="ECO:0000256" key="2">
    <source>
        <dbReference type="ARBA" id="ARBA00023015"/>
    </source>
</evidence>
<dbReference type="InterPro" id="IPR013249">
    <property type="entry name" value="RNA_pol_sigma70_r4_t2"/>
</dbReference>
<comment type="similarity">
    <text evidence="1">Belongs to the sigma-70 factor family. ECF subfamily.</text>
</comment>
<dbReference type="STRING" id="623280.SAMN05660226_00623"/>
<dbReference type="Gene3D" id="1.10.10.10">
    <property type="entry name" value="Winged helix-like DNA-binding domain superfamily/Winged helix DNA-binding domain"/>
    <property type="match status" value="1"/>
</dbReference>
<dbReference type="Proteomes" id="UP000190541">
    <property type="component" value="Unassembled WGS sequence"/>
</dbReference>
<evidence type="ECO:0000259" key="6">
    <source>
        <dbReference type="Pfam" id="PF08281"/>
    </source>
</evidence>
<gene>
    <name evidence="7" type="ORF">SAMN05660226_00623</name>
</gene>
<dbReference type="InterPro" id="IPR013324">
    <property type="entry name" value="RNA_pol_sigma_r3/r4-like"/>
</dbReference>
<evidence type="ECO:0000313" key="7">
    <source>
        <dbReference type="EMBL" id="SKB30380.1"/>
    </source>
</evidence>
<dbReference type="InterPro" id="IPR039425">
    <property type="entry name" value="RNA_pol_sigma-70-like"/>
</dbReference>
<organism evidence="7 8">
    <name type="scientific">Parapedobacter luteus</name>
    <dbReference type="NCBI Taxonomy" id="623280"/>
    <lineage>
        <taxon>Bacteria</taxon>
        <taxon>Pseudomonadati</taxon>
        <taxon>Bacteroidota</taxon>
        <taxon>Sphingobacteriia</taxon>
        <taxon>Sphingobacteriales</taxon>
        <taxon>Sphingobacteriaceae</taxon>
        <taxon>Parapedobacter</taxon>
    </lineage>
</organism>
<evidence type="ECO:0000313" key="8">
    <source>
        <dbReference type="Proteomes" id="UP000190541"/>
    </source>
</evidence>
<sequence>MDGADDKRLASDLANGERGAFDQLYHRHWEALFRYVANVLKDEDDTADVLQDTFFKVWEQRERLRHVESVKAYLFTMARHGALRFIALQQNRQRFIDSLGEFLQDGQCGSAEDSLALAELQLSIDKQIARMPPRMREVFLLSRTENLTNREIAAQLNISENTVKKQINYALKLIRLTIKVLPLIAMRFLT</sequence>
<feature type="domain" description="RNA polymerase sigma-70 region 2" evidence="5">
    <location>
        <begin position="24"/>
        <end position="89"/>
    </location>
</feature>
<dbReference type="GO" id="GO:0003677">
    <property type="term" value="F:DNA binding"/>
    <property type="evidence" value="ECO:0007669"/>
    <property type="project" value="InterPro"/>
</dbReference>
<dbReference type="InterPro" id="IPR007627">
    <property type="entry name" value="RNA_pol_sigma70_r2"/>
</dbReference>
<dbReference type="EMBL" id="FUYS01000001">
    <property type="protein sequence ID" value="SKB30380.1"/>
    <property type="molecule type" value="Genomic_DNA"/>
</dbReference>
<dbReference type="RefSeq" id="WP_217698081.1">
    <property type="nucleotide sequence ID" value="NZ_FUYS01000001.1"/>
</dbReference>
<dbReference type="InterPro" id="IPR014284">
    <property type="entry name" value="RNA_pol_sigma-70_dom"/>
</dbReference>
<protein>
    <submittedName>
        <fullName evidence="7">RNA polymerase sigma-70 factor, ECF subfamily</fullName>
    </submittedName>
</protein>
<proteinExistence type="inferred from homology"/>
<dbReference type="Gene3D" id="1.10.1740.10">
    <property type="match status" value="1"/>
</dbReference>
<dbReference type="CDD" id="cd06171">
    <property type="entry name" value="Sigma70_r4"/>
    <property type="match status" value="1"/>
</dbReference>
<accession>A0A1T5A614</accession>
<dbReference type="PANTHER" id="PTHR43133:SF46">
    <property type="entry name" value="RNA POLYMERASE SIGMA-70 FACTOR ECF SUBFAMILY"/>
    <property type="match status" value="1"/>
</dbReference>
<evidence type="ECO:0000256" key="1">
    <source>
        <dbReference type="ARBA" id="ARBA00010641"/>
    </source>
</evidence>
<keyword evidence="2" id="KW-0805">Transcription regulation</keyword>
<dbReference type="GO" id="GO:0006352">
    <property type="term" value="P:DNA-templated transcription initiation"/>
    <property type="evidence" value="ECO:0007669"/>
    <property type="project" value="InterPro"/>
</dbReference>
<dbReference type="Pfam" id="PF08281">
    <property type="entry name" value="Sigma70_r4_2"/>
    <property type="match status" value="1"/>
</dbReference>
<dbReference type="SUPFAM" id="SSF88946">
    <property type="entry name" value="Sigma2 domain of RNA polymerase sigma factors"/>
    <property type="match status" value="1"/>
</dbReference>
<keyword evidence="4" id="KW-0804">Transcription</keyword>
<dbReference type="GO" id="GO:0016987">
    <property type="term" value="F:sigma factor activity"/>
    <property type="evidence" value="ECO:0007669"/>
    <property type="project" value="UniProtKB-KW"/>
</dbReference>
<dbReference type="InterPro" id="IPR036388">
    <property type="entry name" value="WH-like_DNA-bd_sf"/>
</dbReference>
<dbReference type="SUPFAM" id="SSF88659">
    <property type="entry name" value="Sigma3 and sigma4 domains of RNA polymerase sigma factors"/>
    <property type="match status" value="1"/>
</dbReference>
<feature type="domain" description="RNA polymerase sigma factor 70 region 4 type 2" evidence="6">
    <location>
        <begin position="123"/>
        <end position="172"/>
    </location>
</feature>
<dbReference type="NCBIfam" id="TIGR02985">
    <property type="entry name" value="Sig70_bacteroi1"/>
    <property type="match status" value="1"/>
</dbReference>
<keyword evidence="8" id="KW-1185">Reference proteome</keyword>
<dbReference type="InterPro" id="IPR014327">
    <property type="entry name" value="RNA_pol_sigma70_bacteroid"/>
</dbReference>
<evidence type="ECO:0000259" key="5">
    <source>
        <dbReference type="Pfam" id="PF04542"/>
    </source>
</evidence>